<protein>
    <submittedName>
        <fullName evidence="1">Uncharacterized protein</fullName>
    </submittedName>
</protein>
<gene>
    <name evidence="1" type="ORF">O987_12640</name>
</gene>
<name>A0A076PPS5_COMTE</name>
<dbReference type="AlphaFoldDB" id="A0A076PPS5"/>
<accession>A0A076PPS5</accession>
<sequence>MAQRNFILLALGKAEETTCTFNLCLKHAFRDAVVLDIEETYVSTGLVNFPRNSTLGFSIIGKGVGQVDNGNKLGCSGGL</sequence>
<reference evidence="1 2" key="1">
    <citation type="journal article" date="2014" name="Genome Announc.">
        <title>Complete Genome Sequence of Polychlorinated Biphenyl Degrader Comamonas testosteroni TK102 (NBRC 109938).</title>
        <authorList>
            <person name="Fukuda K."/>
            <person name="Hosoyama A."/>
            <person name="Tsuchikane K."/>
            <person name="Ohji S."/>
            <person name="Yamazoe A."/>
            <person name="Fujita N."/>
            <person name="Shintani M."/>
            <person name="Kimbara K."/>
        </authorList>
    </citation>
    <scope>NUCLEOTIDE SEQUENCE [LARGE SCALE GENOMIC DNA]</scope>
    <source>
        <strain evidence="1">TK102</strain>
    </source>
</reference>
<dbReference type="HOGENOM" id="CLU_2600017_0_0_4"/>
<dbReference type="KEGG" id="ctes:O987_12640"/>
<proteinExistence type="predicted"/>
<evidence type="ECO:0000313" key="1">
    <source>
        <dbReference type="EMBL" id="AIJ46651.1"/>
    </source>
</evidence>
<dbReference type="Proteomes" id="UP000028782">
    <property type="component" value="Chromosome"/>
</dbReference>
<organism evidence="1 2">
    <name type="scientific">Comamonas testosteroni TK102</name>
    <dbReference type="NCBI Taxonomy" id="1392005"/>
    <lineage>
        <taxon>Bacteria</taxon>
        <taxon>Pseudomonadati</taxon>
        <taxon>Pseudomonadota</taxon>
        <taxon>Betaproteobacteria</taxon>
        <taxon>Burkholderiales</taxon>
        <taxon>Comamonadaceae</taxon>
        <taxon>Comamonas</taxon>
    </lineage>
</organism>
<dbReference type="EMBL" id="CP006704">
    <property type="protein sequence ID" value="AIJ46651.1"/>
    <property type="molecule type" value="Genomic_DNA"/>
</dbReference>
<evidence type="ECO:0000313" key="2">
    <source>
        <dbReference type="Proteomes" id="UP000028782"/>
    </source>
</evidence>